<evidence type="ECO:0000313" key="1">
    <source>
        <dbReference type="EMBL" id="KAK8933562.1"/>
    </source>
</evidence>
<accession>A0AAP0B8J8</accession>
<keyword evidence="2" id="KW-1185">Reference proteome</keyword>
<comment type="caution">
    <text evidence="1">The sequence shown here is derived from an EMBL/GenBank/DDBJ whole genome shotgun (WGS) entry which is preliminary data.</text>
</comment>
<dbReference type="EMBL" id="JBBWWQ010000013">
    <property type="protein sequence ID" value="KAK8933562.1"/>
    <property type="molecule type" value="Genomic_DNA"/>
</dbReference>
<evidence type="ECO:0000313" key="2">
    <source>
        <dbReference type="Proteomes" id="UP001418222"/>
    </source>
</evidence>
<protein>
    <submittedName>
        <fullName evidence="1">Uncharacterized protein</fullName>
    </submittedName>
</protein>
<name>A0AAP0B8J8_9ASPA</name>
<dbReference type="Proteomes" id="UP001418222">
    <property type="component" value="Unassembled WGS sequence"/>
</dbReference>
<reference evidence="1 2" key="1">
    <citation type="journal article" date="2022" name="Nat. Plants">
        <title>Genomes of leafy and leafless Platanthera orchids illuminate the evolution of mycoheterotrophy.</title>
        <authorList>
            <person name="Li M.H."/>
            <person name="Liu K.W."/>
            <person name="Li Z."/>
            <person name="Lu H.C."/>
            <person name="Ye Q.L."/>
            <person name="Zhang D."/>
            <person name="Wang J.Y."/>
            <person name="Li Y.F."/>
            <person name="Zhong Z.M."/>
            <person name="Liu X."/>
            <person name="Yu X."/>
            <person name="Liu D.K."/>
            <person name="Tu X.D."/>
            <person name="Liu B."/>
            <person name="Hao Y."/>
            <person name="Liao X.Y."/>
            <person name="Jiang Y.T."/>
            <person name="Sun W.H."/>
            <person name="Chen J."/>
            <person name="Chen Y.Q."/>
            <person name="Ai Y."/>
            <person name="Zhai J.W."/>
            <person name="Wu S.S."/>
            <person name="Zhou Z."/>
            <person name="Hsiao Y.Y."/>
            <person name="Wu W.L."/>
            <person name="Chen Y.Y."/>
            <person name="Lin Y.F."/>
            <person name="Hsu J.L."/>
            <person name="Li C.Y."/>
            <person name="Wang Z.W."/>
            <person name="Zhao X."/>
            <person name="Zhong W.Y."/>
            <person name="Ma X.K."/>
            <person name="Ma L."/>
            <person name="Huang J."/>
            <person name="Chen G.Z."/>
            <person name="Huang M.Z."/>
            <person name="Huang L."/>
            <person name="Peng D.H."/>
            <person name="Luo Y.B."/>
            <person name="Zou S.Q."/>
            <person name="Chen S.P."/>
            <person name="Lan S."/>
            <person name="Tsai W.C."/>
            <person name="Van de Peer Y."/>
            <person name="Liu Z.J."/>
        </authorList>
    </citation>
    <scope>NUCLEOTIDE SEQUENCE [LARGE SCALE GENOMIC DNA]</scope>
    <source>
        <strain evidence="1">Lor287</strain>
    </source>
</reference>
<proteinExistence type="predicted"/>
<dbReference type="AlphaFoldDB" id="A0AAP0B8J8"/>
<gene>
    <name evidence="1" type="ORF">KSP39_PZI016015</name>
</gene>
<organism evidence="1 2">
    <name type="scientific">Platanthera zijinensis</name>
    <dbReference type="NCBI Taxonomy" id="2320716"/>
    <lineage>
        <taxon>Eukaryota</taxon>
        <taxon>Viridiplantae</taxon>
        <taxon>Streptophyta</taxon>
        <taxon>Embryophyta</taxon>
        <taxon>Tracheophyta</taxon>
        <taxon>Spermatophyta</taxon>
        <taxon>Magnoliopsida</taxon>
        <taxon>Liliopsida</taxon>
        <taxon>Asparagales</taxon>
        <taxon>Orchidaceae</taxon>
        <taxon>Orchidoideae</taxon>
        <taxon>Orchideae</taxon>
        <taxon>Orchidinae</taxon>
        <taxon>Platanthera</taxon>
    </lineage>
</organism>
<sequence length="83" mass="9614">MAQHTSICDSSSTHGILSLKKFKKEILRAKWRKLGPPLHSFKEQDASKPILARRTPAKAYRSQREDMARPRVRLASVFFLVFF</sequence>